<evidence type="ECO:0000256" key="6">
    <source>
        <dbReference type="ARBA" id="ARBA00023136"/>
    </source>
</evidence>
<comment type="caution">
    <text evidence="11">The sequence shown here is derived from an EMBL/GenBank/DDBJ whole genome shotgun (WGS) entry which is preliminary data.</text>
</comment>
<dbReference type="InterPro" id="IPR045324">
    <property type="entry name" value="Small_multidrug_res"/>
</dbReference>
<dbReference type="eggNOG" id="COG2076">
    <property type="taxonomic scope" value="Bacteria"/>
</dbReference>
<dbReference type="InterPro" id="IPR000390">
    <property type="entry name" value="Small_drug/metabolite_transptr"/>
</dbReference>
<dbReference type="GO" id="GO:0016491">
    <property type="term" value="F:oxidoreductase activity"/>
    <property type="evidence" value="ECO:0007669"/>
    <property type="project" value="UniProtKB-KW"/>
</dbReference>
<reference evidence="11 12" key="1">
    <citation type="journal article" date="2011" name="J. Bacteriol.">
        <title>Genome sequence of Salinisphaera shabanensis, a gammaproteobacterium from the harsh, variable environment of the brine-seawater interface of the Shaban Deep in the Red Sea.</title>
        <authorList>
            <person name="Antunes A."/>
            <person name="Alam I."/>
            <person name="Bajic V.B."/>
            <person name="Stingl U."/>
        </authorList>
    </citation>
    <scope>NUCLEOTIDE SEQUENCE [LARGE SCALE GENOMIC DNA]</scope>
    <source>
        <strain evidence="11 12">E1L3A</strain>
    </source>
</reference>
<evidence type="ECO:0000256" key="10">
    <source>
        <dbReference type="SAM" id="Phobius"/>
    </source>
</evidence>
<keyword evidence="6 10" id="KW-0472">Membrane</keyword>
<dbReference type="InterPro" id="IPR037185">
    <property type="entry name" value="EmrE-like"/>
</dbReference>
<name>U2EPP9_9GAMM</name>
<dbReference type="PANTHER" id="PTHR30561:SF0">
    <property type="entry name" value="GUANIDINIUM EXPORTER"/>
    <property type="match status" value="1"/>
</dbReference>
<dbReference type="OrthoDB" id="9808638at2"/>
<comment type="similarity">
    <text evidence="7">Belongs to the drug/metabolite transporter (DMT) superfamily. Small multidrug resistance (SMR) (TC 2.A.7.1) family. Gdx/SugE subfamily.</text>
</comment>
<reference evidence="11 12" key="2">
    <citation type="journal article" date="2013" name="PLoS ONE">
        <title>INDIGO - INtegrated Data Warehouse of MIcrobial GenOmes with Examples from the Red Sea Extremophiles.</title>
        <authorList>
            <person name="Alam I."/>
            <person name="Antunes A."/>
            <person name="Kamau A.A."/>
            <person name="Ba Alawi W."/>
            <person name="Kalkatawi M."/>
            <person name="Stingl U."/>
            <person name="Bajic V.B."/>
        </authorList>
    </citation>
    <scope>NUCLEOTIDE SEQUENCE [LARGE SCALE GENOMIC DNA]</scope>
    <source>
        <strain evidence="11 12">E1L3A</strain>
    </source>
</reference>
<keyword evidence="5 10" id="KW-1133">Transmembrane helix</keyword>
<keyword evidence="2" id="KW-0813">Transport</keyword>
<feature type="transmembrane region" description="Helical" evidence="10">
    <location>
        <begin position="56"/>
        <end position="78"/>
    </location>
</feature>
<dbReference type="Pfam" id="PF00893">
    <property type="entry name" value="Multi_Drug_Res"/>
    <property type="match status" value="1"/>
</dbReference>
<dbReference type="STRING" id="1033802.SSPSH_000901"/>
<evidence type="ECO:0000256" key="3">
    <source>
        <dbReference type="ARBA" id="ARBA00022475"/>
    </source>
</evidence>
<evidence type="ECO:0000256" key="4">
    <source>
        <dbReference type="ARBA" id="ARBA00022692"/>
    </source>
</evidence>
<evidence type="ECO:0000256" key="1">
    <source>
        <dbReference type="ARBA" id="ARBA00004651"/>
    </source>
</evidence>
<proteinExistence type="inferred from homology"/>
<dbReference type="GO" id="GO:0022857">
    <property type="term" value="F:transmembrane transporter activity"/>
    <property type="evidence" value="ECO:0007669"/>
    <property type="project" value="InterPro"/>
</dbReference>
<keyword evidence="11" id="KW-0560">Oxidoreductase</keyword>
<evidence type="ECO:0000256" key="8">
    <source>
        <dbReference type="ARBA" id="ARBA00039168"/>
    </source>
</evidence>
<gene>
    <name evidence="11" type="primary">sugE</name>
    <name evidence="11" type="ORF">SSPSH_000901</name>
</gene>
<accession>U2EPP9</accession>
<evidence type="ECO:0000256" key="7">
    <source>
        <dbReference type="ARBA" id="ARBA00038151"/>
    </source>
</evidence>
<protein>
    <recommendedName>
        <fullName evidence="8">Guanidinium exporter</fullName>
    </recommendedName>
</protein>
<evidence type="ECO:0000256" key="2">
    <source>
        <dbReference type="ARBA" id="ARBA00022448"/>
    </source>
</evidence>
<keyword evidence="3" id="KW-1003">Cell membrane</keyword>
<dbReference type="EMBL" id="AFNV02000005">
    <property type="protein sequence ID" value="ERJ20037.1"/>
    <property type="molecule type" value="Genomic_DNA"/>
</dbReference>
<keyword evidence="12" id="KW-1185">Reference proteome</keyword>
<dbReference type="PANTHER" id="PTHR30561">
    <property type="entry name" value="SMR FAMILY PROTON-DEPENDENT DRUG EFFLUX TRANSPORTER SUGE"/>
    <property type="match status" value="1"/>
</dbReference>
<feature type="transmembrane region" description="Helical" evidence="10">
    <location>
        <begin position="27"/>
        <end position="49"/>
    </location>
</feature>
<dbReference type="Gene3D" id="1.10.3730.20">
    <property type="match status" value="1"/>
</dbReference>
<evidence type="ECO:0000256" key="5">
    <source>
        <dbReference type="ARBA" id="ARBA00022989"/>
    </source>
</evidence>
<sequence length="104" mass="10889">MNWLVLICAGGFEIVGVAGFERLTRRIYISGLLLGVGGFGLGLACLHYAMQSIPMAVAYGVFTGVGAVGSTALGIFFWGDSARPARLFCIALIVIAVIGLKTSY</sequence>
<dbReference type="RefSeq" id="WP_006913888.1">
    <property type="nucleotide sequence ID" value="NZ_AFNV02000005.1"/>
</dbReference>
<dbReference type="GO" id="GO:0005886">
    <property type="term" value="C:plasma membrane"/>
    <property type="evidence" value="ECO:0007669"/>
    <property type="project" value="UniProtKB-SubCell"/>
</dbReference>
<evidence type="ECO:0000313" key="11">
    <source>
        <dbReference type="EMBL" id="ERJ20037.1"/>
    </source>
</evidence>
<feature type="transmembrane region" description="Helical" evidence="10">
    <location>
        <begin position="84"/>
        <end position="100"/>
    </location>
</feature>
<evidence type="ECO:0000256" key="9">
    <source>
        <dbReference type="RuleBase" id="RU003942"/>
    </source>
</evidence>
<dbReference type="AlphaFoldDB" id="U2EPP9"/>
<organism evidence="11 12">
    <name type="scientific">Salinisphaera shabanensis E1L3A</name>
    <dbReference type="NCBI Taxonomy" id="1033802"/>
    <lineage>
        <taxon>Bacteria</taxon>
        <taxon>Pseudomonadati</taxon>
        <taxon>Pseudomonadota</taxon>
        <taxon>Gammaproteobacteria</taxon>
        <taxon>Salinisphaerales</taxon>
        <taxon>Salinisphaeraceae</taxon>
        <taxon>Salinisphaera</taxon>
    </lineage>
</organism>
<keyword evidence="4 9" id="KW-0812">Transmembrane</keyword>
<evidence type="ECO:0000313" key="12">
    <source>
        <dbReference type="Proteomes" id="UP000006242"/>
    </source>
</evidence>
<dbReference type="SUPFAM" id="SSF103481">
    <property type="entry name" value="Multidrug resistance efflux transporter EmrE"/>
    <property type="match status" value="1"/>
</dbReference>
<dbReference type="Proteomes" id="UP000006242">
    <property type="component" value="Unassembled WGS sequence"/>
</dbReference>
<comment type="subcellular location">
    <subcellularLocation>
        <location evidence="1 9">Cell membrane</location>
        <topology evidence="1 9">Multi-pass membrane protein</topology>
    </subcellularLocation>
</comment>